<feature type="compositionally biased region" description="Basic and acidic residues" evidence="8">
    <location>
        <begin position="292"/>
        <end position="324"/>
    </location>
</feature>
<feature type="compositionally biased region" description="Basic and acidic residues" evidence="8">
    <location>
        <begin position="1036"/>
        <end position="1132"/>
    </location>
</feature>
<evidence type="ECO:0000259" key="10">
    <source>
        <dbReference type="PROSITE" id="PS51873"/>
    </source>
</evidence>
<gene>
    <name evidence="11" type="ORF">KPH14_010147</name>
</gene>
<dbReference type="Pfam" id="PF18091">
    <property type="entry name" value="E3_UbLigase_RBR"/>
    <property type="match status" value="1"/>
</dbReference>
<dbReference type="PROSITE" id="PS51873">
    <property type="entry name" value="TRIAD"/>
    <property type="match status" value="1"/>
</dbReference>
<evidence type="ECO:0000256" key="7">
    <source>
        <dbReference type="PROSITE-ProRule" id="PRU00175"/>
    </source>
</evidence>
<dbReference type="GO" id="GO:0097039">
    <property type="term" value="P:protein linear polyubiquitination"/>
    <property type="evidence" value="ECO:0007669"/>
    <property type="project" value="TreeGrafter"/>
</dbReference>
<dbReference type="InterPro" id="IPR047542">
    <property type="entry name" value="Rcat_RBR_RNF31-like"/>
</dbReference>
<feature type="compositionally biased region" description="Basic and acidic residues" evidence="8">
    <location>
        <begin position="1"/>
        <end position="14"/>
    </location>
</feature>
<feature type="compositionally biased region" description="Basic and acidic residues" evidence="8">
    <location>
        <begin position="919"/>
        <end position="932"/>
    </location>
</feature>
<protein>
    <recommendedName>
        <fullName evidence="13">RBR-type E3 ubiquitin transferase</fullName>
    </recommendedName>
</protein>
<dbReference type="GO" id="GO:0061630">
    <property type="term" value="F:ubiquitin protein ligase activity"/>
    <property type="evidence" value="ECO:0007669"/>
    <property type="project" value="TreeGrafter"/>
</dbReference>
<sequence length="1889" mass="211274">MESTERKNDIRKILESSTNLTGDERTEEIRIEADETSRVTKTCENDDDKKDSGSRHAKIVTLNEVEVGKEHDLNSPRAEPVEIKDDEAVTKENGEMTNEASIWNKKGNEDSRMAQNENGSLLANETSPEDKKSILPERPLRENTNTIEQSDLKMHNDATGATKENVIIDTSTTTKTREPSTSPMEVLVEESSSSKELATTENTTNIEVPMEISTLSEPATMELLMSAVKALPEQMIGPFMAAMKMLSPKLSPIPTTITMEENGTANGNTDDRSNDTIPVDKSEVQNTVTMSTDEKKLISVDKSENKTKTNENESSTRADDTDVELDAKDSSALTEQQLQDFRAVGTNRNEVNAEQTNIAQNTIADQAATPWDLSLTNTNHHHDPSLSNHDLILEKTTDTYVDVHSEVIVEIKDVNGELIDLQDDVPTINGTAIENNDRTDTMKVEEAELSDVISRINHEHSNDQSHLIKPPTSDQFIDIISFSKEANNSSDDFPLPYNPVIDLTFDNKQTDTRSFSTSDSVPRDFLDTFVSTDDTYARDNDLIEFKDDLIIDVPILTPIKISHREQHSNLLDISDMVGDLNSNNVDSGNNIVLNDLNSSGWPASSIASILDLNPKFIDESSDLSLRLESSGLLDSNNNTPGNLSDSSNRIKSNAPSVASDVRETKTTGRGIDGNKSDEPLRNNVEIITEVILSPLLKDVQTVRDIDDKKLSSYEVTSFVENLNFAVESSPQVFLESNINDVSPGVIEINISESPIIAVNDCAPIKETEKEKVHPLECEKRTVDVVTDKLINDLNVTPAVINFKSNDINENNNEILINSKETAAEVTTTKDVVKERSKSPGKRVTRRKSPVKIVKKPSNVLPKKISIKNNVAPRTTALAKARSAAAELIKKPIGLKSITQAEFACLKSLTKRSQENPVEDTTKPAKTIDDDKTVMNTINQKPVEISTAKQSQETKNTTDQRTEPEKPEQRAKKNDTRLKLKFTSKIPILSARGKTSSQKLQIATACKDKRSDKDDKTILRSTPTRLPVARQTIFRASPKDPKRSNVQENVKREIVVEKEKEKEKERIITEPKDIKDAQESRETRITNNTDKKADKKAEEDNEEVDYKEQTEKLETNGEKESDAKISETEKSNDNEEESSSSEHDEEIEISDVEGSSSVFDSSSESEHFTVLMRNVSNTSSSESNSAESLLNVEAQIERTLQAIRAELSNYESDESDDDSKVVDSNDTNENSDNEDSSSMSEEIFEEAMSGGEEPLEINLQEIDKIASSKDDSNDKIKNEEGSSIVRNKETIKREEERARRSNSTSDQKAESNSMNGTDEGATKVPKKNTTVKVAKLDKNNVNGDLTKNAKVVERVRTGRGVAETNDKRIRRNKDKDVSRETKEKEGVSKKRFSLVASCIRRFEGEEKTERKRIEVENVNARREGSPKTERERTARRLLAEGRASNYDEAEVAASLLALKFGDAEAIHAAKECGSVESALAFLQQECELCTGRYAMSQMISMLKCTHRCCNECAKNYFTIQISDRSIIDAVCPFCKEPNLRDANEDDVLEYFSNLDIQLKSLLDPPIHELFQRKLRDRTLMQDPNFKWCIQCSSGFYADPEHKRLICPDCKSITCAFCRKPWEKQHEGITCEQFAAWKDENDPDNQAAGLAKHLADNGIDCPKCKFRYSLSRGGCMHFTCSQCKFEFCCGCGKAFLMGAKCSLSPYCAKLGLHAHHPRNCLFYLRDKEPAQLQQLLKDNGIKYDTEGPVGEQKCKVQLQKETPAGVVDAICNSDVVEGQAGLCRIHYIEYLIRKIRSTQLEPLPLLNIDDLETCVRRAGLKLPPNWQHYIEYLAGLVLKGKLDPVAIFDLNDAKQELRRRGKVPPAKDQEMSERDYLQACIQIVQKEIPLE</sequence>
<dbReference type="InterPro" id="IPR001841">
    <property type="entry name" value="Znf_RING"/>
</dbReference>
<evidence type="ECO:0000256" key="2">
    <source>
        <dbReference type="ARBA" id="ARBA00022723"/>
    </source>
</evidence>
<keyword evidence="2" id="KW-0479">Metal-binding</keyword>
<evidence type="ECO:0000313" key="11">
    <source>
        <dbReference type="EMBL" id="KAK2585495.1"/>
    </source>
</evidence>
<dbReference type="EMBL" id="JAIFRP010000021">
    <property type="protein sequence ID" value="KAK2585495.1"/>
    <property type="molecule type" value="Genomic_DNA"/>
</dbReference>
<keyword evidence="3" id="KW-0677">Repeat</keyword>
<dbReference type="PROSITE" id="PS50089">
    <property type="entry name" value="ZF_RING_2"/>
    <property type="match status" value="1"/>
</dbReference>
<feature type="region of interest" description="Disordered" evidence="8">
    <location>
        <begin position="634"/>
        <end position="679"/>
    </location>
</feature>
<feature type="compositionally biased region" description="Low complexity" evidence="8">
    <location>
        <begin position="1151"/>
        <end position="1161"/>
    </location>
</feature>
<comment type="caution">
    <text evidence="11">The sequence shown here is derived from an EMBL/GenBank/DDBJ whole genome shotgun (WGS) entry which is preliminary data.</text>
</comment>
<evidence type="ECO:0000256" key="6">
    <source>
        <dbReference type="ARBA" id="ARBA00022833"/>
    </source>
</evidence>
<organism evidence="11 12">
    <name type="scientific">Odynerus spinipes</name>
    <dbReference type="NCBI Taxonomy" id="1348599"/>
    <lineage>
        <taxon>Eukaryota</taxon>
        <taxon>Metazoa</taxon>
        <taxon>Ecdysozoa</taxon>
        <taxon>Arthropoda</taxon>
        <taxon>Hexapoda</taxon>
        <taxon>Insecta</taxon>
        <taxon>Pterygota</taxon>
        <taxon>Neoptera</taxon>
        <taxon>Endopterygota</taxon>
        <taxon>Hymenoptera</taxon>
        <taxon>Apocrita</taxon>
        <taxon>Aculeata</taxon>
        <taxon>Vespoidea</taxon>
        <taxon>Vespidae</taxon>
        <taxon>Eumeninae</taxon>
        <taxon>Odynerus</taxon>
    </lineage>
</organism>
<dbReference type="Proteomes" id="UP001258017">
    <property type="component" value="Unassembled WGS sequence"/>
</dbReference>
<dbReference type="InterPro" id="IPR047540">
    <property type="entry name" value="BRcat_RBR_RNF31-like"/>
</dbReference>
<evidence type="ECO:0000256" key="3">
    <source>
        <dbReference type="ARBA" id="ARBA00022737"/>
    </source>
</evidence>
<keyword evidence="4 7" id="KW-0863">Zinc-finger</keyword>
<evidence type="ECO:0000313" key="12">
    <source>
        <dbReference type="Proteomes" id="UP001258017"/>
    </source>
</evidence>
<feature type="compositionally biased region" description="Basic and acidic residues" evidence="8">
    <location>
        <begin position="269"/>
        <end position="283"/>
    </location>
</feature>
<keyword evidence="1" id="KW-0808">Transferase</keyword>
<dbReference type="GO" id="GO:0070530">
    <property type="term" value="F:K63-linked polyubiquitin modification-dependent protein binding"/>
    <property type="evidence" value="ECO:0007669"/>
    <property type="project" value="TreeGrafter"/>
</dbReference>
<feature type="domain" description="RING-type" evidence="9">
    <location>
        <begin position="1485"/>
        <end position="1534"/>
    </location>
</feature>
<feature type="compositionally biased region" description="Basic and acidic residues" evidence="8">
    <location>
        <begin position="660"/>
        <end position="679"/>
    </location>
</feature>
<feature type="region of interest" description="Disordered" evidence="8">
    <location>
        <begin position="1204"/>
        <end position="1334"/>
    </location>
</feature>
<feature type="compositionally biased region" description="Polar residues" evidence="8">
    <location>
        <begin position="636"/>
        <end position="656"/>
    </location>
</feature>
<dbReference type="SUPFAM" id="SSF57850">
    <property type="entry name" value="RING/U-box"/>
    <property type="match status" value="3"/>
</dbReference>
<dbReference type="InterPro" id="IPR044066">
    <property type="entry name" value="TRIAD_supradom"/>
</dbReference>
<dbReference type="CDD" id="cd20351">
    <property type="entry name" value="Rcat_RBR_HOIP"/>
    <property type="match status" value="1"/>
</dbReference>
<feature type="region of interest" description="Disordered" evidence="8">
    <location>
        <begin position="911"/>
        <end position="976"/>
    </location>
</feature>
<dbReference type="GO" id="GO:0071797">
    <property type="term" value="C:LUBAC complex"/>
    <property type="evidence" value="ECO:0007669"/>
    <property type="project" value="InterPro"/>
</dbReference>
<evidence type="ECO:0000256" key="8">
    <source>
        <dbReference type="SAM" id="MobiDB-lite"/>
    </source>
</evidence>
<evidence type="ECO:0008006" key="13">
    <source>
        <dbReference type="Google" id="ProtNLM"/>
    </source>
</evidence>
<evidence type="ECO:0000256" key="1">
    <source>
        <dbReference type="ARBA" id="ARBA00022679"/>
    </source>
</evidence>
<dbReference type="Pfam" id="PF22191">
    <property type="entry name" value="IBR_1"/>
    <property type="match status" value="1"/>
</dbReference>
<accession>A0AAD9RT90</accession>
<dbReference type="InterPro" id="IPR026254">
    <property type="entry name" value="RNF31-like"/>
</dbReference>
<dbReference type="InterPro" id="IPR013083">
    <property type="entry name" value="Znf_RING/FYVE/PHD"/>
</dbReference>
<keyword evidence="12" id="KW-1185">Reference proteome</keyword>
<feature type="compositionally biased region" description="Basic and acidic residues" evidence="8">
    <location>
        <begin position="955"/>
        <end position="976"/>
    </location>
</feature>
<feature type="region of interest" description="Disordered" evidence="8">
    <location>
        <begin position="1"/>
        <end position="113"/>
    </location>
</feature>
<evidence type="ECO:0000256" key="5">
    <source>
        <dbReference type="ARBA" id="ARBA00022786"/>
    </source>
</evidence>
<dbReference type="Pfam" id="PF01485">
    <property type="entry name" value="IBR"/>
    <property type="match status" value="1"/>
</dbReference>
<feature type="compositionally biased region" description="Basic and acidic residues" evidence="8">
    <location>
        <begin position="1260"/>
        <end position="1298"/>
    </location>
</feature>
<keyword evidence="5" id="KW-0833">Ubl conjugation pathway</keyword>
<dbReference type="Gene3D" id="3.30.40.10">
    <property type="entry name" value="Zinc/RING finger domain, C3HC4 (zinc finger)"/>
    <property type="match status" value="1"/>
</dbReference>
<feature type="compositionally biased region" description="Acidic residues" evidence="8">
    <location>
        <begin position="1133"/>
        <end position="1150"/>
    </location>
</feature>
<dbReference type="PANTHER" id="PTHR16004:SF2">
    <property type="entry name" value="E3 UBIQUITIN-PROTEIN LIGASE LUBEL"/>
    <property type="match status" value="1"/>
</dbReference>
<dbReference type="SMART" id="SM00647">
    <property type="entry name" value="IBR"/>
    <property type="match status" value="2"/>
</dbReference>
<keyword evidence="6" id="KW-0862">Zinc</keyword>
<reference evidence="11" key="1">
    <citation type="submission" date="2021-08" db="EMBL/GenBank/DDBJ databases">
        <authorList>
            <person name="Misof B."/>
            <person name="Oliver O."/>
            <person name="Podsiadlowski L."/>
            <person name="Donath A."/>
            <person name="Peters R."/>
            <person name="Mayer C."/>
            <person name="Rust J."/>
            <person name="Gunkel S."/>
            <person name="Lesny P."/>
            <person name="Martin S."/>
            <person name="Oeyen J.P."/>
            <person name="Petersen M."/>
            <person name="Panagiotis P."/>
            <person name="Wilbrandt J."/>
            <person name="Tanja T."/>
        </authorList>
    </citation>
    <scope>NUCLEOTIDE SEQUENCE</scope>
    <source>
        <strain evidence="11">GBR_01_08_01A</strain>
        <tissue evidence="11">Thorax + abdomen</tissue>
    </source>
</reference>
<dbReference type="PANTHER" id="PTHR16004">
    <property type="entry name" value="RING FINGER PROTEIN 31-RELATED"/>
    <property type="match status" value="1"/>
</dbReference>
<dbReference type="InterPro" id="IPR047541">
    <property type="entry name" value="RNF31_RBR_mRING-HC-like"/>
</dbReference>
<feature type="compositionally biased region" description="Polar residues" evidence="8">
    <location>
        <begin position="1300"/>
        <end position="1315"/>
    </location>
</feature>
<proteinExistence type="predicted"/>
<dbReference type="CDD" id="cd20337">
    <property type="entry name" value="BRcat_RBR_HOIP"/>
    <property type="match status" value="1"/>
</dbReference>
<evidence type="ECO:0000259" key="9">
    <source>
        <dbReference type="PROSITE" id="PS50089"/>
    </source>
</evidence>
<dbReference type="GO" id="GO:1990450">
    <property type="term" value="F:linear polyubiquitin binding"/>
    <property type="evidence" value="ECO:0007669"/>
    <property type="project" value="TreeGrafter"/>
</dbReference>
<dbReference type="InterPro" id="IPR002867">
    <property type="entry name" value="IBR_dom"/>
</dbReference>
<dbReference type="GO" id="GO:0008270">
    <property type="term" value="F:zinc ion binding"/>
    <property type="evidence" value="ECO:0007669"/>
    <property type="project" value="UniProtKB-KW"/>
</dbReference>
<feature type="region of interest" description="Disordered" evidence="8">
    <location>
        <begin position="1028"/>
        <end position="1165"/>
    </location>
</feature>
<feature type="compositionally biased region" description="Basic and acidic residues" evidence="8">
    <location>
        <begin position="22"/>
        <end position="54"/>
    </location>
</feature>
<name>A0AAD9RT90_9HYME</name>
<feature type="domain" description="RING-type" evidence="10">
    <location>
        <begin position="1481"/>
        <end position="1717"/>
    </location>
</feature>
<feature type="region of interest" description="Disordered" evidence="8">
    <location>
        <begin position="260"/>
        <end position="324"/>
    </location>
</feature>
<reference evidence="11" key="2">
    <citation type="journal article" date="2023" name="Commun. Biol.">
        <title>Intrasexual cuticular hydrocarbon dimorphism in a wasp sheds light on hydrocarbon biosynthesis genes in Hymenoptera.</title>
        <authorList>
            <person name="Moris V.C."/>
            <person name="Podsiadlowski L."/>
            <person name="Martin S."/>
            <person name="Oeyen J.P."/>
            <person name="Donath A."/>
            <person name="Petersen M."/>
            <person name="Wilbrandt J."/>
            <person name="Misof B."/>
            <person name="Liedtke D."/>
            <person name="Thamm M."/>
            <person name="Scheiner R."/>
            <person name="Schmitt T."/>
            <person name="Niehuis O."/>
        </authorList>
    </citation>
    <scope>NUCLEOTIDE SEQUENCE</scope>
    <source>
        <strain evidence="11">GBR_01_08_01A</strain>
    </source>
</reference>
<dbReference type="CDD" id="cd16631">
    <property type="entry name" value="mRING-HC-C4C4_RBR_HOIP"/>
    <property type="match status" value="1"/>
</dbReference>
<feature type="compositionally biased region" description="Basic and acidic residues" evidence="8">
    <location>
        <begin position="66"/>
        <end position="94"/>
    </location>
</feature>
<dbReference type="InterPro" id="IPR041031">
    <property type="entry name" value="RNF31_C"/>
</dbReference>
<evidence type="ECO:0000256" key="4">
    <source>
        <dbReference type="ARBA" id="ARBA00022771"/>
    </source>
</evidence>
<dbReference type="GO" id="GO:0036435">
    <property type="term" value="F:K48-linked polyubiquitin modification-dependent protein binding"/>
    <property type="evidence" value="ECO:0007669"/>
    <property type="project" value="TreeGrafter"/>
</dbReference>